<dbReference type="InterPro" id="IPR006683">
    <property type="entry name" value="Thioestr_dom"/>
</dbReference>
<evidence type="ECO:0000313" key="3">
    <source>
        <dbReference type="Proteomes" id="UP001217754"/>
    </source>
</evidence>
<dbReference type="Gene3D" id="3.10.129.10">
    <property type="entry name" value="Hotdog Thioesterase"/>
    <property type="match status" value="1"/>
</dbReference>
<reference evidence="2" key="1">
    <citation type="submission" date="2023-03" db="EMBL/GenBank/DDBJ databases">
        <title>Mating type loci evolution in Malassezia.</title>
        <authorList>
            <person name="Coelho M.A."/>
        </authorList>
    </citation>
    <scope>NUCLEOTIDE SEQUENCE</scope>
    <source>
        <strain evidence="2">CBS 9431</strain>
    </source>
</reference>
<dbReference type="Proteomes" id="UP001217754">
    <property type="component" value="Chromosome 1"/>
</dbReference>
<feature type="domain" description="Thioesterase" evidence="1">
    <location>
        <begin position="188"/>
        <end position="257"/>
    </location>
</feature>
<dbReference type="GeneID" id="85224002"/>
<dbReference type="CDD" id="cd03443">
    <property type="entry name" value="PaaI_thioesterase"/>
    <property type="match status" value="1"/>
</dbReference>
<dbReference type="SUPFAM" id="SSF54637">
    <property type="entry name" value="Thioesterase/thiol ester dehydrase-isomerase"/>
    <property type="match status" value="1"/>
</dbReference>
<evidence type="ECO:0000259" key="1">
    <source>
        <dbReference type="Pfam" id="PF03061"/>
    </source>
</evidence>
<keyword evidence="3" id="KW-1185">Reference proteome</keyword>
<protein>
    <recommendedName>
        <fullName evidence="1">Thioesterase domain-containing protein</fullName>
    </recommendedName>
</protein>
<dbReference type="EMBL" id="CP119958">
    <property type="protein sequence ID" value="WFD37409.1"/>
    <property type="molecule type" value="Genomic_DNA"/>
</dbReference>
<dbReference type="PANTHER" id="PTHR47260">
    <property type="entry name" value="UPF0644 PROTEIN PB2B4.06"/>
    <property type="match status" value="1"/>
</dbReference>
<organism evidence="2 3">
    <name type="scientific">Malassezia japonica</name>
    <dbReference type="NCBI Taxonomy" id="223818"/>
    <lineage>
        <taxon>Eukaryota</taxon>
        <taxon>Fungi</taxon>
        <taxon>Dikarya</taxon>
        <taxon>Basidiomycota</taxon>
        <taxon>Ustilaginomycotina</taxon>
        <taxon>Malasseziomycetes</taxon>
        <taxon>Malasseziales</taxon>
        <taxon>Malasseziaceae</taxon>
        <taxon>Malassezia</taxon>
    </lineage>
</organism>
<gene>
    <name evidence="2" type="ORF">MJAP1_000353</name>
</gene>
<dbReference type="AlphaFoldDB" id="A0AAF0J8Z3"/>
<sequence>MSATRYYSVQPSQPGLRGSGRGLFWLALTTASAGVGYWAGAKYPPPAIPFVFSPYSTEVRHLSQEARNEHTREIEKGLHEIPLVQELAQVSYETKSARGVRESFAIAKPAETVPEEEAEYLIVRPFVHSPPERLTRQFTAGSLRGPGMFATTPLVFSKTKFGAQKRGGREGDTIAFVHVGKNMCGFEGVVHGGLIATMFDEVLARASFYALPSMVGVTAKLEVNYRRPTYADRYFVIESHVTDNSGRKVFTTGEFREANKDAVLATADAVFVEPKFAKYLTWVGGLNIRKLMEE</sequence>
<dbReference type="InterPro" id="IPR029069">
    <property type="entry name" value="HotDog_dom_sf"/>
</dbReference>
<evidence type="ECO:0000313" key="2">
    <source>
        <dbReference type="EMBL" id="WFD37409.1"/>
    </source>
</evidence>
<dbReference type="RefSeq" id="XP_060120306.1">
    <property type="nucleotide sequence ID" value="XM_060264323.1"/>
</dbReference>
<proteinExistence type="predicted"/>
<dbReference type="InterPro" id="IPR052061">
    <property type="entry name" value="PTE-AB_protein"/>
</dbReference>
<name>A0AAF0J8Z3_9BASI</name>
<dbReference type="Pfam" id="PF03061">
    <property type="entry name" value="4HBT"/>
    <property type="match status" value="1"/>
</dbReference>
<accession>A0AAF0J8Z3</accession>
<dbReference type="PANTHER" id="PTHR47260:SF1">
    <property type="entry name" value="UPF0644 PROTEIN PB2B4.06"/>
    <property type="match status" value="1"/>
</dbReference>